<feature type="transmembrane region" description="Helical" evidence="1">
    <location>
        <begin position="26"/>
        <end position="44"/>
    </location>
</feature>
<sequence length="84" mass="10214">MIVIWKSIYTLYLVRKFFKEKNRKHMWINIGLLSNYIIYFYFLFEASAGSIQSPLEGPLWLIIIFVALTFINVFYDFKTSRFRE</sequence>
<keyword evidence="1" id="KW-0812">Transmembrane</keyword>
<dbReference type="AlphaFoldDB" id="U5MW79"/>
<dbReference type="EMBL" id="CP006721">
    <property type="protein sequence ID" value="AGX43707.1"/>
    <property type="molecule type" value="Genomic_DNA"/>
</dbReference>
<dbReference type="eggNOG" id="ENOG5032KM0">
    <property type="taxonomic scope" value="Bacteria"/>
</dbReference>
<dbReference type="Proteomes" id="UP000017118">
    <property type="component" value="Chromosome"/>
</dbReference>
<feature type="transmembrane region" description="Helical" evidence="1">
    <location>
        <begin position="59"/>
        <end position="77"/>
    </location>
</feature>
<protein>
    <submittedName>
        <fullName evidence="2">Uncharacterized protein</fullName>
    </submittedName>
</protein>
<proteinExistence type="predicted"/>
<evidence type="ECO:0000313" key="3">
    <source>
        <dbReference type="Proteomes" id="UP000017118"/>
    </source>
</evidence>
<dbReference type="PATRIC" id="fig|1345695.3.peg.2714"/>
<gene>
    <name evidence="2" type="ORF">CLSA_c27360</name>
</gene>
<keyword evidence="1" id="KW-1133">Transmembrane helix</keyword>
<dbReference type="KEGG" id="csb:CLSA_c27360"/>
<reference evidence="2 3" key="1">
    <citation type="journal article" date="2013" name="Genome Announc.">
        <title>Complete Genome Sequence of the Solvent Producer Clostridium saccharobutylicum NCP262 (DSM 13864).</title>
        <authorList>
            <person name="Poehlein A."/>
            <person name="Hartwich K."/>
            <person name="Krabben P."/>
            <person name="Ehrenreich A."/>
            <person name="Liebl W."/>
            <person name="Durre P."/>
            <person name="Gottschalk G."/>
            <person name="Daniel R."/>
        </authorList>
    </citation>
    <scope>NUCLEOTIDE SEQUENCE [LARGE SCALE GENOMIC DNA]</scope>
    <source>
        <strain evidence="2">DSM 13864</strain>
    </source>
</reference>
<evidence type="ECO:0000256" key="1">
    <source>
        <dbReference type="SAM" id="Phobius"/>
    </source>
</evidence>
<name>U5MW79_CLOSA</name>
<dbReference type="HOGENOM" id="CLU_2521775_0_0_9"/>
<keyword evidence="1" id="KW-0472">Membrane</keyword>
<keyword evidence="3" id="KW-1185">Reference proteome</keyword>
<organism evidence="2 3">
    <name type="scientific">Clostridium saccharobutylicum DSM 13864</name>
    <dbReference type="NCBI Taxonomy" id="1345695"/>
    <lineage>
        <taxon>Bacteria</taxon>
        <taxon>Bacillati</taxon>
        <taxon>Bacillota</taxon>
        <taxon>Clostridia</taxon>
        <taxon>Eubacteriales</taxon>
        <taxon>Clostridiaceae</taxon>
        <taxon>Clostridium</taxon>
    </lineage>
</organism>
<accession>U5MW79</accession>
<evidence type="ECO:0000313" key="2">
    <source>
        <dbReference type="EMBL" id="AGX43707.1"/>
    </source>
</evidence>